<feature type="domain" description="Aminotransferase class I/classII large" evidence="6">
    <location>
        <begin position="39"/>
        <end position="385"/>
    </location>
</feature>
<sequence length="394" mass="44281">MQYDFNSCPSRYGTNSTKWDGMAGGFGAECKYPLWIADMDFVSPPEVVKALQERVAHGVFGYSITPDSYLEAIVEWEKTRHNFAIEKDWILFSPGVVPGVYWSVNLFTQPGDKVMVLTPVYNPFFAAIKNQGRTLVECPLQRDERGHYGVDLDLFARTIRENDVKVFILCSPHNPVGRVWTKAEIDSMVDICVENGVLIVSDEIHQDIVFEGYEHLPTASTSQKALENTITITAATKTFNLAGLQNSILIVPDKVRREKIQKYASEQLDIMGGNLLGYVAVEAAYRHGGQWLDELIAVIEQNYRLLCDYIAKMPKLNVTPMEATYLAWVDMNGLGLDDDELDAFLKKECLIAANMGRVYGPNGKGFVRFNIGCQRDMLTEALESLLAAYNKRFA</sequence>
<dbReference type="GO" id="GO:0047804">
    <property type="term" value="F:cysteine-S-conjugate beta-lyase activity"/>
    <property type="evidence" value="ECO:0007669"/>
    <property type="project" value="UniProtKB-EC"/>
</dbReference>
<comment type="similarity">
    <text evidence="5">Belongs to the class-II pyridoxal-phosphate-dependent aminotransferase family. MalY/PatB cystathionine beta-lyase subfamily.</text>
</comment>
<keyword evidence="3" id="KW-0663">Pyridoxal phosphate</keyword>
<dbReference type="InterPro" id="IPR015422">
    <property type="entry name" value="PyrdxlP-dep_Trfase_small"/>
</dbReference>
<dbReference type="InterPro" id="IPR015424">
    <property type="entry name" value="PyrdxlP-dep_Trfase"/>
</dbReference>
<proteinExistence type="inferred from homology"/>
<reference evidence="7" key="1">
    <citation type="submission" date="2015-09" db="EMBL/GenBank/DDBJ databases">
        <authorList>
            <consortium name="Pathogen Informatics"/>
        </authorList>
    </citation>
    <scope>NUCLEOTIDE SEQUENCE</scope>
    <source>
        <strain evidence="7">2789STDY5834896</strain>
    </source>
</reference>
<dbReference type="Pfam" id="PF00155">
    <property type="entry name" value="Aminotran_1_2"/>
    <property type="match status" value="1"/>
</dbReference>
<protein>
    <recommendedName>
        <fullName evidence="2">cysteine-S-conjugate beta-lyase</fullName>
        <ecNumber evidence="2">4.4.1.13</ecNumber>
    </recommendedName>
</protein>
<dbReference type="GO" id="GO:0030170">
    <property type="term" value="F:pyridoxal phosphate binding"/>
    <property type="evidence" value="ECO:0007669"/>
    <property type="project" value="InterPro"/>
</dbReference>
<dbReference type="EC" id="4.4.1.13" evidence="2"/>
<dbReference type="PANTHER" id="PTHR43525">
    <property type="entry name" value="PROTEIN MALY"/>
    <property type="match status" value="1"/>
</dbReference>
<evidence type="ECO:0000256" key="1">
    <source>
        <dbReference type="ARBA" id="ARBA00001933"/>
    </source>
</evidence>
<dbReference type="Gene3D" id="3.40.640.10">
    <property type="entry name" value="Type I PLP-dependent aspartate aminotransferase-like (Major domain)"/>
    <property type="match status" value="1"/>
</dbReference>
<dbReference type="PANTHER" id="PTHR43525:SF1">
    <property type="entry name" value="PROTEIN MALY"/>
    <property type="match status" value="1"/>
</dbReference>
<dbReference type="NCBIfam" id="TIGR04350">
    <property type="entry name" value="C_S_lyase_PatB"/>
    <property type="match status" value="1"/>
</dbReference>
<evidence type="ECO:0000256" key="4">
    <source>
        <dbReference type="ARBA" id="ARBA00023239"/>
    </source>
</evidence>
<name>A0A1C6J6Z0_9FIRM</name>
<evidence type="ECO:0000313" key="7">
    <source>
        <dbReference type="EMBL" id="SCJ77864.1"/>
    </source>
</evidence>
<evidence type="ECO:0000256" key="5">
    <source>
        <dbReference type="ARBA" id="ARBA00037974"/>
    </source>
</evidence>
<accession>A0A1C6J6Z0</accession>
<dbReference type="InterPro" id="IPR004839">
    <property type="entry name" value="Aminotransferase_I/II_large"/>
</dbReference>
<evidence type="ECO:0000256" key="2">
    <source>
        <dbReference type="ARBA" id="ARBA00012224"/>
    </source>
</evidence>
<dbReference type="EMBL" id="FMHG01000001">
    <property type="protein sequence ID" value="SCJ77864.1"/>
    <property type="molecule type" value="Genomic_DNA"/>
</dbReference>
<dbReference type="AlphaFoldDB" id="A0A1C6J6Z0"/>
<organism evidence="7">
    <name type="scientific">uncultured Anaerotruncus sp</name>
    <dbReference type="NCBI Taxonomy" id="905011"/>
    <lineage>
        <taxon>Bacteria</taxon>
        <taxon>Bacillati</taxon>
        <taxon>Bacillota</taxon>
        <taxon>Clostridia</taxon>
        <taxon>Eubacteriales</taxon>
        <taxon>Oscillospiraceae</taxon>
        <taxon>Anaerotruncus</taxon>
        <taxon>environmental samples</taxon>
    </lineage>
</organism>
<dbReference type="InterPro" id="IPR027619">
    <property type="entry name" value="C-S_lyase_PatB-like"/>
</dbReference>
<dbReference type="Gene3D" id="3.90.1150.10">
    <property type="entry name" value="Aspartate Aminotransferase, domain 1"/>
    <property type="match status" value="1"/>
</dbReference>
<dbReference type="InterPro" id="IPR051798">
    <property type="entry name" value="Class-II_PLP-Dep_Aminotrans"/>
</dbReference>
<gene>
    <name evidence="7" type="primary">patB_4</name>
    <name evidence="7" type="ORF">SAMEA3545359_01965</name>
</gene>
<dbReference type="CDD" id="cd00609">
    <property type="entry name" value="AAT_like"/>
    <property type="match status" value="1"/>
</dbReference>
<dbReference type="InterPro" id="IPR015421">
    <property type="entry name" value="PyrdxlP-dep_Trfase_major"/>
</dbReference>
<evidence type="ECO:0000256" key="3">
    <source>
        <dbReference type="ARBA" id="ARBA00022898"/>
    </source>
</evidence>
<keyword evidence="4 7" id="KW-0456">Lyase</keyword>
<evidence type="ECO:0000259" key="6">
    <source>
        <dbReference type="Pfam" id="PF00155"/>
    </source>
</evidence>
<dbReference type="SUPFAM" id="SSF53383">
    <property type="entry name" value="PLP-dependent transferases"/>
    <property type="match status" value="1"/>
</dbReference>
<comment type="cofactor">
    <cofactor evidence="1">
        <name>pyridoxal 5'-phosphate</name>
        <dbReference type="ChEBI" id="CHEBI:597326"/>
    </cofactor>
</comment>